<dbReference type="Proteomes" id="UP001165063">
    <property type="component" value="Unassembled WGS sequence"/>
</dbReference>
<keyword evidence="2" id="KW-0808">Transferase</keyword>
<sequence length="1427" mass="163638">MVDEFILRLWFCLDNTVINFKLRGPNDAPDSDDEDVEDIGEDDQLESQMLHKIRNMGNITEKFDKLYSSLLTSVVDFAILSGEFKHTDLAMKKCKELINWSLLTKFPKLQVALAGCLMKLFLKSFKDDNLCLFWSQLGISCEVASFIDTLCSKGDVHFDLIIVVKLLLYLNVKLYGDPDDYHQGPEAVISDVVDANDLCDIGVRSKFINSDLLESLRDEILSQLFCAECSQLLSVLQLTDSKDIVNIIVDQHNPMEVHVNRWILALQNEIDNPSHHLLDSEIGKLYTVDALGRFACFASGDFNMEAKICVKCDLLPNERFTVSNNVDINRPPIVDDPKVQCSDCIAKAFDILMDIVSNKENLKNEHLLIRILIALNRIFRSYRPLSLKSHHSALWTLLQFCFVSVVREVRLLTAKLFPLILFSPKDDQYFSDFDLILKFISSFTQTPSTSYIFEAIIVSYGELVAVTDLTTRYVMLNPLIQFMGDTDQFRSNLAMYELKLVARAINMTPWKLVEPFIPLISYDLLEKHKTNPGLRNNFCGLIGMSNSQFLTRTKEFTVPRLVQVLTGGDLASMAADIGRSKVELIEENFAKIMALMLTAEDDINPTKIIKMLSFHNQAYKNDELPNLIDELGALPIIWETLCLYNGTKEIQTRIYNAIIYCCKSRYPPERFSSGFDEARFLENEMEIMILGLAQAFSGIIHDHKGSRPYLVKIQAIRGISCIIELSNSFLACLSQIMTCLQIALDSEELQFECLECLKVIVLSTDYLHLSTILDLLISYLIQKYDTFSDKCKRLAKHVLILIMNKDPKVSREHPSYIYSLNTNKNFSDIVAYEVKMKPILLEFSRRLTSDNKWVVLQVLADCQLFFKTREMDVQKLWLKDPRFVAHFSIFLSNLLAASNKFSVNNVDISTECSKLLAMLGALDMSKFDSYFKKHSEKRIILLSNLTDDNETADFSVYFIDNILAKSFIASTDPRKQLFLAYSMQEYVRMLGLTPKTIEDQDSSEFKLWKKFNKLSQTVLKPLLSSKYSKNFNDAKLLHYPIFSNSKKYPIWIREFCSDLLIRASKLAKLPKTAKRIFTNVSIIIKDQDISIAEFLLPYVALMLLIYGSKETFSNIETEMNTILNQDLDKLSNDSMVESFKACCRTVFSLVDYFREWFSARKRDKKYSGSTFSEEHSKIEKFLKNLPTELLALRTAQCNSYERAIFNLEQSYVSGKLSQREFSTRIRKMYSEIDDLDSLHGVLKVFSTDSLNDKLLQFRYSDDWTVTHESLAALSELENYQKRGRLGGGNNNSNEDKLNSVTSLLKCLDDHCEYDQVLLKLKNFEGDQQQFKPSKDWVISALQASIFSGKFEELTKWVGHAQEFTSINSIGSEMSIYYEFAQGLITLHDNMLDDCNRHINSAMRSLGFALSLSKEISHIKITNYMLKK</sequence>
<keyword evidence="5" id="KW-1185">Reference proteome</keyword>
<accession>A0A9W7DGR6</accession>
<dbReference type="InterPro" id="IPR058681">
    <property type="entry name" value="HEAT_MEC1_N"/>
</dbReference>
<dbReference type="EC" id="2.7.11.1" evidence="1"/>
<evidence type="ECO:0000313" key="5">
    <source>
        <dbReference type="Proteomes" id="UP001165063"/>
    </source>
</evidence>
<name>A0A9W7DGR6_AMBMO</name>
<evidence type="ECO:0000259" key="3">
    <source>
        <dbReference type="SMART" id="SM00802"/>
    </source>
</evidence>
<dbReference type="SMART" id="SM00802">
    <property type="entry name" value="UME"/>
    <property type="match status" value="1"/>
</dbReference>
<protein>
    <recommendedName>
        <fullName evidence="1">non-specific serine/threonine protein kinase</fullName>
        <ecNumber evidence="1">2.7.11.1</ecNumber>
    </recommendedName>
</protein>
<evidence type="ECO:0000313" key="4">
    <source>
        <dbReference type="EMBL" id="GMG31081.1"/>
    </source>
</evidence>
<dbReference type="InterPro" id="IPR012993">
    <property type="entry name" value="UME"/>
</dbReference>
<dbReference type="Pfam" id="PF25030">
    <property type="entry name" value="M-HEAT_ATR"/>
    <property type="match status" value="1"/>
</dbReference>
<evidence type="ECO:0000256" key="1">
    <source>
        <dbReference type="ARBA" id="ARBA00012513"/>
    </source>
</evidence>
<dbReference type="Pfam" id="PF25385">
    <property type="entry name" value="HEAT_MEC1_N"/>
    <property type="match status" value="1"/>
</dbReference>
<dbReference type="InterPro" id="IPR016024">
    <property type="entry name" value="ARM-type_fold"/>
</dbReference>
<dbReference type="InterPro" id="IPR056802">
    <property type="entry name" value="ATR-like_M-HEAT"/>
</dbReference>
<gene>
    <name evidence="4" type="ORF">Amon01_000393900</name>
</gene>
<comment type="caution">
    <text evidence="4">The sequence shown here is derived from an EMBL/GenBank/DDBJ whole genome shotgun (WGS) entry which is preliminary data.</text>
</comment>
<dbReference type="Pfam" id="PF08064">
    <property type="entry name" value="UME"/>
    <property type="match status" value="1"/>
</dbReference>
<keyword evidence="2" id="KW-0418">Kinase</keyword>
<dbReference type="OrthoDB" id="381190at2759"/>
<feature type="domain" description="UME" evidence="3">
    <location>
        <begin position="681"/>
        <end position="786"/>
    </location>
</feature>
<dbReference type="GO" id="GO:0004674">
    <property type="term" value="F:protein serine/threonine kinase activity"/>
    <property type="evidence" value="ECO:0007669"/>
    <property type="project" value="UniProtKB-EC"/>
</dbReference>
<proteinExistence type="predicted"/>
<dbReference type="SUPFAM" id="SSF48371">
    <property type="entry name" value="ARM repeat"/>
    <property type="match status" value="1"/>
</dbReference>
<dbReference type="EMBL" id="BSXU01001787">
    <property type="protein sequence ID" value="GMG31081.1"/>
    <property type="molecule type" value="Genomic_DNA"/>
</dbReference>
<reference evidence="4" key="1">
    <citation type="submission" date="2023-04" db="EMBL/GenBank/DDBJ databases">
        <title>Ambrosiozyma monospora NBRC 1965.</title>
        <authorList>
            <person name="Ichikawa N."/>
            <person name="Sato H."/>
            <person name="Tonouchi N."/>
        </authorList>
    </citation>
    <scope>NUCLEOTIDE SEQUENCE</scope>
    <source>
        <strain evidence="4">NBRC 1965</strain>
    </source>
</reference>
<organism evidence="4 5">
    <name type="scientific">Ambrosiozyma monospora</name>
    <name type="common">Yeast</name>
    <name type="synonym">Endomycopsis monosporus</name>
    <dbReference type="NCBI Taxonomy" id="43982"/>
    <lineage>
        <taxon>Eukaryota</taxon>
        <taxon>Fungi</taxon>
        <taxon>Dikarya</taxon>
        <taxon>Ascomycota</taxon>
        <taxon>Saccharomycotina</taxon>
        <taxon>Pichiomycetes</taxon>
        <taxon>Pichiales</taxon>
        <taxon>Pichiaceae</taxon>
        <taxon>Ambrosiozyma</taxon>
    </lineage>
</organism>
<evidence type="ECO:0000256" key="2">
    <source>
        <dbReference type="ARBA" id="ARBA00022777"/>
    </source>
</evidence>